<organism evidence="1">
    <name type="scientific">marine sediment metagenome</name>
    <dbReference type="NCBI Taxonomy" id="412755"/>
    <lineage>
        <taxon>unclassified sequences</taxon>
        <taxon>metagenomes</taxon>
        <taxon>ecological metagenomes</taxon>
    </lineage>
</organism>
<reference evidence="1" key="1">
    <citation type="journal article" date="2014" name="Front. Microbiol.">
        <title>High frequency of phylogenetically diverse reductive dehalogenase-homologous genes in deep subseafloor sedimentary metagenomes.</title>
        <authorList>
            <person name="Kawai M."/>
            <person name="Futagami T."/>
            <person name="Toyoda A."/>
            <person name="Takaki Y."/>
            <person name="Nishi S."/>
            <person name="Hori S."/>
            <person name="Arai W."/>
            <person name="Tsubouchi T."/>
            <person name="Morono Y."/>
            <person name="Uchiyama I."/>
            <person name="Ito T."/>
            <person name="Fujiyama A."/>
            <person name="Inagaki F."/>
            <person name="Takami H."/>
        </authorList>
    </citation>
    <scope>NUCLEOTIDE SEQUENCE</scope>
    <source>
        <strain evidence="1">Expedition CK06-06</strain>
    </source>
</reference>
<comment type="caution">
    <text evidence="1">The sequence shown here is derived from an EMBL/GenBank/DDBJ whole genome shotgun (WGS) entry which is preliminary data.</text>
</comment>
<dbReference type="EMBL" id="BARS01006707">
    <property type="protein sequence ID" value="GAF72515.1"/>
    <property type="molecule type" value="Genomic_DNA"/>
</dbReference>
<gene>
    <name evidence="1" type="ORF">S01H1_13019</name>
</gene>
<sequence>MIVGAPLPRVYHSGASVVRVPIGAAETCPTDTTRFIRSFVIVLISRAIPVRLLAPADFRLPAIVAEPANTLGGFRRMIIGVTAP</sequence>
<accession>X0T8Y0</accession>
<protein>
    <submittedName>
        <fullName evidence="1">Uncharacterized protein</fullName>
    </submittedName>
</protein>
<dbReference type="AlphaFoldDB" id="X0T8Y0"/>
<name>X0T8Y0_9ZZZZ</name>
<proteinExistence type="predicted"/>
<evidence type="ECO:0000313" key="1">
    <source>
        <dbReference type="EMBL" id="GAF72515.1"/>
    </source>
</evidence>